<dbReference type="SMART" id="SM00072">
    <property type="entry name" value="GuKc"/>
    <property type="match status" value="1"/>
</dbReference>
<dbReference type="GO" id="GO:0005829">
    <property type="term" value="C:cytosol"/>
    <property type="evidence" value="ECO:0007669"/>
    <property type="project" value="TreeGrafter"/>
</dbReference>
<dbReference type="CDD" id="cd00071">
    <property type="entry name" value="GMPK"/>
    <property type="match status" value="1"/>
</dbReference>
<reference evidence="8" key="1">
    <citation type="submission" date="2023-08" db="EMBL/GenBank/DDBJ databases">
        <title>Draft sequence of the Babesia gibsoni genome.</title>
        <authorList>
            <person name="Yamagishi J.Y."/>
            <person name="Xuan X.X."/>
        </authorList>
    </citation>
    <scope>NUCLEOTIDE SEQUENCE</scope>
    <source>
        <strain evidence="8">Azabu</strain>
    </source>
</reference>
<evidence type="ECO:0000256" key="6">
    <source>
        <dbReference type="ARBA" id="ARBA00022840"/>
    </source>
</evidence>
<dbReference type="PROSITE" id="PS50052">
    <property type="entry name" value="GUANYLATE_KINASE_2"/>
    <property type="match status" value="1"/>
</dbReference>
<dbReference type="PANTHER" id="PTHR23117:SF13">
    <property type="entry name" value="GUANYLATE KINASE"/>
    <property type="match status" value="1"/>
</dbReference>
<sequence>MEKVPLLVIVGPSGVGKTTLYTMLLNEFREFIELSISYTTRAMRKNEQHAVNYYFITKEEFKAMKEQKKFLECASYVGNDYGTSIDEVDRIRGTGKIPLLEIEINGYRQVMKQNIPVRGVFLTIGDTETLRQRIMKRGSDQRDVDLRLQRALEEIDEAKKCNFDLTLVNEDLATTYATLRENVIKWYGSILPPNTGKN</sequence>
<dbReference type="GO" id="GO:0005524">
    <property type="term" value="F:ATP binding"/>
    <property type="evidence" value="ECO:0007669"/>
    <property type="project" value="UniProtKB-KW"/>
</dbReference>
<evidence type="ECO:0000256" key="1">
    <source>
        <dbReference type="ARBA" id="ARBA00005790"/>
    </source>
</evidence>
<protein>
    <recommendedName>
        <fullName evidence="2">guanylate kinase</fullName>
        <ecNumber evidence="2">2.7.4.8</ecNumber>
    </recommendedName>
</protein>
<keyword evidence="9" id="KW-1185">Reference proteome</keyword>
<name>A0AAD8LRL2_BABGI</name>
<dbReference type="GO" id="GO:0016787">
    <property type="term" value="F:hydrolase activity"/>
    <property type="evidence" value="ECO:0007669"/>
    <property type="project" value="UniProtKB-KW"/>
</dbReference>
<evidence type="ECO:0000256" key="4">
    <source>
        <dbReference type="ARBA" id="ARBA00022741"/>
    </source>
</evidence>
<evidence type="ECO:0000259" key="7">
    <source>
        <dbReference type="PROSITE" id="PS50052"/>
    </source>
</evidence>
<feature type="domain" description="Guanylate kinase-like" evidence="7">
    <location>
        <begin position="4"/>
        <end position="184"/>
    </location>
</feature>
<comment type="caution">
    <text evidence="8">The sequence shown here is derived from an EMBL/GenBank/DDBJ whole genome shotgun (WGS) entry which is preliminary data.</text>
</comment>
<keyword evidence="6" id="KW-0067">ATP-binding</keyword>
<comment type="similarity">
    <text evidence="1">Belongs to the guanylate kinase family.</text>
</comment>
<dbReference type="InterPro" id="IPR020590">
    <property type="entry name" value="Guanylate_kinase_CS"/>
</dbReference>
<dbReference type="Pfam" id="PF00625">
    <property type="entry name" value="Guanylate_kin"/>
    <property type="match status" value="1"/>
</dbReference>
<evidence type="ECO:0000256" key="2">
    <source>
        <dbReference type="ARBA" id="ARBA00012961"/>
    </source>
</evidence>
<evidence type="ECO:0000256" key="3">
    <source>
        <dbReference type="ARBA" id="ARBA00022679"/>
    </source>
</evidence>
<dbReference type="PROSITE" id="PS00856">
    <property type="entry name" value="GUANYLATE_KINASE_1"/>
    <property type="match status" value="1"/>
</dbReference>
<organism evidence="8 9">
    <name type="scientific">Babesia gibsoni</name>
    <dbReference type="NCBI Taxonomy" id="33632"/>
    <lineage>
        <taxon>Eukaryota</taxon>
        <taxon>Sar</taxon>
        <taxon>Alveolata</taxon>
        <taxon>Apicomplexa</taxon>
        <taxon>Aconoidasida</taxon>
        <taxon>Piroplasmida</taxon>
        <taxon>Babesiidae</taxon>
        <taxon>Babesia</taxon>
    </lineage>
</organism>
<accession>A0AAD8LRL2</accession>
<dbReference type="EMBL" id="JAVEPI010000002">
    <property type="protein sequence ID" value="KAK1443726.1"/>
    <property type="molecule type" value="Genomic_DNA"/>
</dbReference>
<evidence type="ECO:0000256" key="5">
    <source>
        <dbReference type="ARBA" id="ARBA00022777"/>
    </source>
</evidence>
<keyword evidence="4" id="KW-0547">Nucleotide-binding</keyword>
<evidence type="ECO:0000313" key="9">
    <source>
        <dbReference type="Proteomes" id="UP001230268"/>
    </source>
</evidence>
<dbReference type="Gene3D" id="3.40.50.300">
    <property type="entry name" value="P-loop containing nucleotide triphosphate hydrolases"/>
    <property type="match status" value="1"/>
</dbReference>
<dbReference type="AlphaFoldDB" id="A0AAD8LRL2"/>
<dbReference type="PANTHER" id="PTHR23117">
    <property type="entry name" value="GUANYLATE KINASE-RELATED"/>
    <property type="match status" value="1"/>
</dbReference>
<dbReference type="InterPro" id="IPR008144">
    <property type="entry name" value="Guanylate_kin-like_dom"/>
</dbReference>
<keyword evidence="8" id="KW-0378">Hydrolase</keyword>
<dbReference type="Proteomes" id="UP001230268">
    <property type="component" value="Unassembled WGS sequence"/>
</dbReference>
<keyword evidence="5" id="KW-0418">Kinase</keyword>
<dbReference type="GO" id="GO:0004385">
    <property type="term" value="F:GMP kinase activity"/>
    <property type="evidence" value="ECO:0007669"/>
    <property type="project" value="UniProtKB-EC"/>
</dbReference>
<dbReference type="NCBIfam" id="TIGR03263">
    <property type="entry name" value="guanyl_kin"/>
    <property type="match status" value="1"/>
</dbReference>
<evidence type="ECO:0000313" key="8">
    <source>
        <dbReference type="EMBL" id="KAK1443726.1"/>
    </source>
</evidence>
<dbReference type="EC" id="2.7.4.8" evidence="2"/>
<dbReference type="InterPro" id="IPR027417">
    <property type="entry name" value="P-loop_NTPase"/>
</dbReference>
<proteinExistence type="inferred from homology"/>
<dbReference type="SUPFAM" id="SSF52540">
    <property type="entry name" value="P-loop containing nucleoside triphosphate hydrolases"/>
    <property type="match status" value="1"/>
</dbReference>
<gene>
    <name evidence="8" type="ORF">BgAZ_206020</name>
</gene>
<dbReference type="InterPro" id="IPR008145">
    <property type="entry name" value="GK/Ca_channel_bsu"/>
</dbReference>
<dbReference type="InterPro" id="IPR017665">
    <property type="entry name" value="Guanylate_kinase"/>
</dbReference>
<keyword evidence="3" id="KW-0808">Transferase</keyword>